<organism evidence="2 3">
    <name type="scientific">Astatotilapia calliptera</name>
    <name type="common">Eastern happy</name>
    <name type="synonym">Chromis callipterus</name>
    <dbReference type="NCBI Taxonomy" id="8154"/>
    <lineage>
        <taxon>Eukaryota</taxon>
        <taxon>Metazoa</taxon>
        <taxon>Chordata</taxon>
        <taxon>Craniata</taxon>
        <taxon>Vertebrata</taxon>
        <taxon>Euteleostomi</taxon>
        <taxon>Actinopterygii</taxon>
        <taxon>Neopterygii</taxon>
        <taxon>Teleostei</taxon>
        <taxon>Neoteleostei</taxon>
        <taxon>Acanthomorphata</taxon>
        <taxon>Ovalentaria</taxon>
        <taxon>Cichlomorphae</taxon>
        <taxon>Cichliformes</taxon>
        <taxon>Cichlidae</taxon>
        <taxon>African cichlids</taxon>
        <taxon>Pseudocrenilabrinae</taxon>
        <taxon>Haplochromini</taxon>
        <taxon>Astatotilapia</taxon>
    </lineage>
</organism>
<accession>A0AAX7U3G1</accession>
<sequence>MVYLQFSLDHLHILSPSVAMETHLRHKGEEPGGDVTARKQTVEEEEETAGSKRRRREEEEAKSGNPWPCVSMVIRVEQKEGVSWRNTGAEAEDQEAGLRLCFSVKAAVIGPVVSWRRDPKNEPMTEKESEQKQERQVVLAFSGVCTRWFPVLQPGCFYRLIAANTQDPSVLIGCGVSERSGVDLHAESTLQVRRGWRFHTLTRPLLLPTCRQAVPPTVLSVSEVLDCSSELVCFQGVVSERISVNNRTAHSGHTHSGVRLTLCDQAGRSLQVYLDLSHTPYPPGLLPGNTLLLSGFQRRLSR</sequence>
<dbReference type="Ensembl" id="ENSACLT00000053710.1">
    <property type="protein sequence ID" value="ENSACLP00000060031.1"/>
    <property type="gene ID" value="ENSACLG00000029511.1"/>
</dbReference>
<evidence type="ECO:0008006" key="4">
    <source>
        <dbReference type="Google" id="ProtNLM"/>
    </source>
</evidence>
<dbReference type="InterPro" id="IPR029156">
    <property type="entry name" value="CTC1"/>
</dbReference>
<reference evidence="2 3" key="1">
    <citation type="submission" date="2018-05" db="EMBL/GenBank/DDBJ databases">
        <authorList>
            <person name="Datahose"/>
        </authorList>
    </citation>
    <scope>NUCLEOTIDE SEQUENCE</scope>
</reference>
<dbReference type="Proteomes" id="UP000265100">
    <property type="component" value="Chromosome 3"/>
</dbReference>
<reference evidence="2" key="4">
    <citation type="submission" date="2025-09" db="UniProtKB">
        <authorList>
            <consortium name="Ensembl"/>
        </authorList>
    </citation>
    <scope>IDENTIFICATION</scope>
</reference>
<reference evidence="2" key="3">
    <citation type="submission" date="2025-08" db="UniProtKB">
        <authorList>
            <consortium name="Ensembl"/>
        </authorList>
    </citation>
    <scope>IDENTIFICATION</scope>
</reference>
<proteinExistence type="predicted"/>
<evidence type="ECO:0000256" key="1">
    <source>
        <dbReference type="SAM" id="MobiDB-lite"/>
    </source>
</evidence>
<keyword evidence="3" id="KW-1185">Reference proteome</keyword>
<feature type="region of interest" description="Disordered" evidence="1">
    <location>
        <begin position="24"/>
        <end position="65"/>
    </location>
</feature>
<dbReference type="GO" id="GO:0003697">
    <property type="term" value="F:single-stranded DNA binding"/>
    <property type="evidence" value="ECO:0007669"/>
    <property type="project" value="InterPro"/>
</dbReference>
<dbReference type="Pfam" id="PF15489">
    <property type="entry name" value="CTC1"/>
    <property type="match status" value="1"/>
</dbReference>
<reference evidence="3" key="2">
    <citation type="submission" date="2023-03" db="EMBL/GenBank/DDBJ databases">
        <authorList>
            <consortium name="Wellcome Sanger Institute Data Sharing"/>
        </authorList>
    </citation>
    <scope>NUCLEOTIDE SEQUENCE [LARGE SCALE GENOMIC DNA]</scope>
</reference>
<evidence type="ECO:0000313" key="2">
    <source>
        <dbReference type="Ensembl" id="ENSACLP00000060031.1"/>
    </source>
</evidence>
<evidence type="ECO:0000313" key="3">
    <source>
        <dbReference type="Proteomes" id="UP000265100"/>
    </source>
</evidence>
<protein>
    <recommendedName>
        <fullName evidence="4">CST complex subunit CTC1</fullName>
    </recommendedName>
</protein>
<name>A0AAX7U3G1_ASTCA</name>
<dbReference type="AlphaFoldDB" id="A0AAX7U3G1"/>